<comment type="caution">
    <text evidence="2">The sequence shown here is derived from an EMBL/GenBank/DDBJ whole genome shotgun (WGS) entry which is preliminary data.</text>
</comment>
<dbReference type="Proteomes" id="UP000780801">
    <property type="component" value="Unassembled WGS sequence"/>
</dbReference>
<dbReference type="AlphaFoldDB" id="A0A9P6FQ39"/>
<evidence type="ECO:0000256" key="1">
    <source>
        <dbReference type="SAM" id="MobiDB-lite"/>
    </source>
</evidence>
<name>A0A9P6FQ39_9FUNG</name>
<feature type="non-terminal residue" evidence="2">
    <location>
        <position position="367"/>
    </location>
</feature>
<organism evidence="2 3">
    <name type="scientific">Lunasporangiospora selenospora</name>
    <dbReference type="NCBI Taxonomy" id="979761"/>
    <lineage>
        <taxon>Eukaryota</taxon>
        <taxon>Fungi</taxon>
        <taxon>Fungi incertae sedis</taxon>
        <taxon>Mucoromycota</taxon>
        <taxon>Mortierellomycotina</taxon>
        <taxon>Mortierellomycetes</taxon>
        <taxon>Mortierellales</taxon>
        <taxon>Mortierellaceae</taxon>
        <taxon>Lunasporangiospora</taxon>
    </lineage>
</organism>
<keyword evidence="3" id="KW-1185">Reference proteome</keyword>
<evidence type="ECO:0000313" key="2">
    <source>
        <dbReference type="EMBL" id="KAF9578751.1"/>
    </source>
</evidence>
<sequence>MPLTASPSPSREEPLREWLSRFVSGLEHFWDALQYNQHDPRTRRRIVILAVHCLVIQAIVDFFFSLRPENICTTFNQLIYPCLLLYRYLHPDPWDDLFTATVRALGGAERSDIIAKPRPQYFTQLAQFLRRSAKACLALGIVHQLVNRTQGFLVPPSLLLGLGLVLQYLRHKGISFPLVKLLVVITFMGPRWPIWLTQKIILQQLFVYELLQPYLARVQFKSWEERAWWAEHETELMGFGLGVWAICSLPWVGPAAVPLMFPAVSFLLTRSCGSLENQGHNKAGGDVIERRSPGVKLVAMGMNPAVGNDWDTVSVTTFVKDGDRAQGRGYISTSQQHVREGKGHLSTTTSPHYYQDVAGGPVSMEQL</sequence>
<dbReference type="EMBL" id="JAABOA010003361">
    <property type="protein sequence ID" value="KAF9578751.1"/>
    <property type="molecule type" value="Genomic_DNA"/>
</dbReference>
<reference evidence="2" key="1">
    <citation type="journal article" date="2020" name="Fungal Divers.">
        <title>Resolving the Mortierellaceae phylogeny through synthesis of multi-gene phylogenetics and phylogenomics.</title>
        <authorList>
            <person name="Vandepol N."/>
            <person name="Liber J."/>
            <person name="Desiro A."/>
            <person name="Na H."/>
            <person name="Kennedy M."/>
            <person name="Barry K."/>
            <person name="Grigoriev I.V."/>
            <person name="Miller A.N."/>
            <person name="O'Donnell K."/>
            <person name="Stajich J.E."/>
            <person name="Bonito G."/>
        </authorList>
    </citation>
    <scope>NUCLEOTIDE SEQUENCE</scope>
    <source>
        <strain evidence="2">KOD1015</strain>
    </source>
</reference>
<gene>
    <name evidence="2" type="ORF">BGW38_005301</name>
</gene>
<accession>A0A9P6FQ39</accession>
<protein>
    <submittedName>
        <fullName evidence="2">Uncharacterized protein</fullName>
    </submittedName>
</protein>
<dbReference type="OrthoDB" id="10041630at2759"/>
<evidence type="ECO:0000313" key="3">
    <source>
        <dbReference type="Proteomes" id="UP000780801"/>
    </source>
</evidence>
<feature type="region of interest" description="Disordered" evidence="1">
    <location>
        <begin position="334"/>
        <end position="359"/>
    </location>
</feature>
<proteinExistence type="predicted"/>